<evidence type="ECO:0000313" key="2">
    <source>
        <dbReference type="EMBL" id="KAF3768522.1"/>
    </source>
</evidence>
<accession>A0A9P4Y8Y7</accession>
<comment type="caution">
    <text evidence="2">The sequence shown here is derived from an EMBL/GenBank/DDBJ whole genome shotgun (WGS) entry which is preliminary data.</text>
</comment>
<dbReference type="EMBL" id="MU032345">
    <property type="protein sequence ID" value="KAF3768522.1"/>
    <property type="molecule type" value="Genomic_DNA"/>
</dbReference>
<name>A0A9P4Y8Y7_CRYP1</name>
<dbReference type="AlphaFoldDB" id="A0A9P4Y8Y7"/>
<dbReference type="RefSeq" id="XP_040779483.1">
    <property type="nucleotide sequence ID" value="XM_040925476.1"/>
</dbReference>
<keyword evidence="3" id="KW-1185">Reference proteome</keyword>
<proteinExistence type="predicted"/>
<protein>
    <submittedName>
        <fullName evidence="2">Uncharacterized protein</fullName>
    </submittedName>
</protein>
<reference evidence="2" key="1">
    <citation type="journal article" date="2020" name="Phytopathology">
        <title>Genome sequence of the chestnut blight fungus Cryphonectria parasitica EP155: A fundamental resource for an archetypical invasive plant pathogen.</title>
        <authorList>
            <person name="Crouch J.A."/>
            <person name="Dawe A."/>
            <person name="Aerts A."/>
            <person name="Barry K."/>
            <person name="Churchill A.C.L."/>
            <person name="Grimwood J."/>
            <person name="Hillman B."/>
            <person name="Milgroom M.G."/>
            <person name="Pangilinan J."/>
            <person name="Smith M."/>
            <person name="Salamov A."/>
            <person name="Schmutz J."/>
            <person name="Yadav J."/>
            <person name="Grigoriev I.V."/>
            <person name="Nuss D."/>
        </authorList>
    </citation>
    <scope>NUCLEOTIDE SEQUENCE</scope>
    <source>
        <strain evidence="2">EP155</strain>
    </source>
</reference>
<feature type="region of interest" description="Disordered" evidence="1">
    <location>
        <begin position="254"/>
        <end position="281"/>
    </location>
</feature>
<evidence type="ECO:0000313" key="3">
    <source>
        <dbReference type="Proteomes" id="UP000803844"/>
    </source>
</evidence>
<sequence length="281" mass="31357">MFLPSRPLGHHYDLVLYPPLAHLNRDLLVLFERTYINTDEVGVYQLMSGKGTLGLTGHALAVPHDATPTTCQLCQHLYQPIWKTPPPVWFRAVSTLCSWSIPSFPFSISLLSRSVFIHRNGQDPATVIARKATRHGLCLEGEGRSHLSADRDAESSKQQALEAAVRDGIHGAGHDSPNHWAVHMGAVDHNEGSERGIVTWPRDCTRTRPTVRRASSYREEKVLPILLVISYEDEVWDGAFICAKLIATVAETRRSRSRGRRPLAGEGYPKTDDMVLESNVH</sequence>
<organism evidence="2 3">
    <name type="scientific">Cryphonectria parasitica (strain ATCC 38755 / EP155)</name>
    <dbReference type="NCBI Taxonomy" id="660469"/>
    <lineage>
        <taxon>Eukaryota</taxon>
        <taxon>Fungi</taxon>
        <taxon>Dikarya</taxon>
        <taxon>Ascomycota</taxon>
        <taxon>Pezizomycotina</taxon>
        <taxon>Sordariomycetes</taxon>
        <taxon>Sordariomycetidae</taxon>
        <taxon>Diaporthales</taxon>
        <taxon>Cryphonectriaceae</taxon>
        <taxon>Cryphonectria-Endothia species complex</taxon>
        <taxon>Cryphonectria</taxon>
    </lineage>
</organism>
<evidence type="ECO:0000256" key="1">
    <source>
        <dbReference type="SAM" id="MobiDB-lite"/>
    </source>
</evidence>
<dbReference type="GeneID" id="63842605"/>
<dbReference type="Proteomes" id="UP000803844">
    <property type="component" value="Unassembled WGS sequence"/>
</dbReference>
<gene>
    <name evidence="2" type="ORF">M406DRAFT_71518</name>
</gene>